<keyword evidence="4" id="KW-1185">Reference proteome</keyword>
<dbReference type="InParanoid" id="A0A2V0P3L1"/>
<comment type="caution">
    <text evidence="3">The sequence shown here is derived from an EMBL/GenBank/DDBJ whole genome shotgun (WGS) entry which is preliminary data.</text>
</comment>
<organism evidence="3 4">
    <name type="scientific">Raphidocelis subcapitata</name>
    <dbReference type="NCBI Taxonomy" id="307507"/>
    <lineage>
        <taxon>Eukaryota</taxon>
        <taxon>Viridiplantae</taxon>
        <taxon>Chlorophyta</taxon>
        <taxon>core chlorophytes</taxon>
        <taxon>Chlorophyceae</taxon>
        <taxon>CS clade</taxon>
        <taxon>Sphaeropleales</taxon>
        <taxon>Selenastraceae</taxon>
        <taxon>Raphidocelis</taxon>
    </lineage>
</organism>
<protein>
    <recommendedName>
        <fullName evidence="2">Pherophorin domain-containing protein</fullName>
    </recommendedName>
</protein>
<dbReference type="AlphaFoldDB" id="A0A2V0P3L1"/>
<dbReference type="Proteomes" id="UP000247498">
    <property type="component" value="Unassembled WGS sequence"/>
</dbReference>
<feature type="domain" description="Pherophorin" evidence="2">
    <location>
        <begin position="58"/>
        <end position="202"/>
    </location>
</feature>
<name>A0A2V0P3L1_9CHLO</name>
<dbReference type="EMBL" id="BDRX01000032">
    <property type="protein sequence ID" value="GBF92440.1"/>
    <property type="molecule type" value="Genomic_DNA"/>
</dbReference>
<dbReference type="OrthoDB" id="10671642at2759"/>
<sequence>MTARARPRGLLPILMAALLLCCAAAPAAGGRRGRRRLAYAAGFPWEPGVVNGACSTAATWYAELRYASGAGTASPCFTLWTDPGQTGASISSALVTLGGGNTGTAMTSVVAMGLEIGTACAASVAGATLAPAGGAAAARAVAVRTDRATGVLNVTAGDLNYDLAGGATLCLSLQAPCASLPQLCTYGGGTSCGSWVLLFPYRTKGACTGNCPNDRQGAWYCRVRDTPHIAIRIARSIAPAFAVP</sequence>
<keyword evidence="1" id="KW-0732">Signal</keyword>
<feature type="chain" id="PRO_5016076605" description="Pherophorin domain-containing protein" evidence="1">
    <location>
        <begin position="30"/>
        <end position="244"/>
    </location>
</feature>
<evidence type="ECO:0000313" key="3">
    <source>
        <dbReference type="EMBL" id="GBF92440.1"/>
    </source>
</evidence>
<feature type="signal peptide" evidence="1">
    <location>
        <begin position="1"/>
        <end position="29"/>
    </location>
</feature>
<evidence type="ECO:0000313" key="4">
    <source>
        <dbReference type="Proteomes" id="UP000247498"/>
    </source>
</evidence>
<dbReference type="InterPro" id="IPR024616">
    <property type="entry name" value="Pherophorin"/>
</dbReference>
<evidence type="ECO:0000256" key="1">
    <source>
        <dbReference type="SAM" id="SignalP"/>
    </source>
</evidence>
<gene>
    <name evidence="3" type="ORF">Rsub_04544</name>
</gene>
<proteinExistence type="predicted"/>
<evidence type="ECO:0000259" key="2">
    <source>
        <dbReference type="Pfam" id="PF12499"/>
    </source>
</evidence>
<reference evidence="3 4" key="1">
    <citation type="journal article" date="2018" name="Sci. Rep.">
        <title>Raphidocelis subcapitata (=Pseudokirchneriella subcapitata) provides an insight into genome evolution and environmental adaptations in the Sphaeropleales.</title>
        <authorList>
            <person name="Suzuki S."/>
            <person name="Yamaguchi H."/>
            <person name="Nakajima N."/>
            <person name="Kawachi M."/>
        </authorList>
    </citation>
    <scope>NUCLEOTIDE SEQUENCE [LARGE SCALE GENOMIC DNA]</scope>
    <source>
        <strain evidence="3 4">NIES-35</strain>
    </source>
</reference>
<accession>A0A2V0P3L1</accession>
<dbReference type="Pfam" id="PF12499">
    <property type="entry name" value="DUF3707"/>
    <property type="match status" value="1"/>
</dbReference>